<keyword evidence="3" id="KW-1185">Reference proteome</keyword>
<dbReference type="PANTHER" id="PTHR22916">
    <property type="entry name" value="GLYCOSYLTRANSFERASE"/>
    <property type="match status" value="1"/>
</dbReference>
<dbReference type="Proteomes" id="UP000294689">
    <property type="component" value="Unassembled WGS sequence"/>
</dbReference>
<dbReference type="GO" id="GO:0016758">
    <property type="term" value="F:hexosyltransferase activity"/>
    <property type="evidence" value="ECO:0007669"/>
    <property type="project" value="UniProtKB-ARBA"/>
</dbReference>
<dbReference type="EMBL" id="SOBW01000009">
    <property type="protein sequence ID" value="TDU34409.1"/>
    <property type="molecule type" value="Genomic_DNA"/>
</dbReference>
<protein>
    <submittedName>
        <fullName evidence="2">Glycosyltransferase involved in cell wall biosynthesis</fullName>
    </submittedName>
</protein>
<dbReference type="PANTHER" id="PTHR22916:SF3">
    <property type="entry name" value="UDP-GLCNAC:BETAGAL BETA-1,3-N-ACETYLGLUCOSAMINYLTRANSFERASE-LIKE PROTEIN 1"/>
    <property type="match status" value="1"/>
</dbReference>
<dbReference type="Pfam" id="PF00535">
    <property type="entry name" value="Glycos_transf_2"/>
    <property type="match status" value="1"/>
</dbReference>
<organism evidence="2 3">
    <name type="scientific">Gelidibacter sediminis</name>
    <dbReference type="NCBI Taxonomy" id="1608710"/>
    <lineage>
        <taxon>Bacteria</taxon>
        <taxon>Pseudomonadati</taxon>
        <taxon>Bacteroidota</taxon>
        <taxon>Flavobacteriia</taxon>
        <taxon>Flavobacteriales</taxon>
        <taxon>Flavobacteriaceae</taxon>
        <taxon>Gelidibacter</taxon>
    </lineage>
</organism>
<sequence length="310" mass="36869">MNPLISIVIPTFNRAHLIVETIESIQKQSYPNWECIIIDDFSTDDSDNIIKKLIKKDSRIKFFKKTKNKNKGAPAARNYGFSKSKGDYINWFDSDDLMHPKKLEIDLKLISSGDFDFTISQSVFFKEQAKPSKNMWNETLWSQDPINDFILFKIGWGINSPLWKKESLKRCKLQFNEQLITANDYLYHIQALQFGLKPISNNKTLVYQREHINQLKNYRFKSPSKLRVNYYLYKNQKDLQLNTEVLCFLNRQYVNQFSNVLKNKELMLAASFLYKSWHINYYFKTKIKLYQLLVIGMFYKVFNKGYNKLN</sequence>
<keyword evidence="2" id="KW-0808">Transferase</keyword>
<dbReference type="Gene3D" id="3.90.550.10">
    <property type="entry name" value="Spore Coat Polysaccharide Biosynthesis Protein SpsA, Chain A"/>
    <property type="match status" value="1"/>
</dbReference>
<name>A0A4R7PKK3_9FLAO</name>
<evidence type="ECO:0000313" key="3">
    <source>
        <dbReference type="Proteomes" id="UP000294689"/>
    </source>
</evidence>
<comment type="caution">
    <text evidence="2">The sequence shown here is derived from an EMBL/GenBank/DDBJ whole genome shotgun (WGS) entry which is preliminary data.</text>
</comment>
<dbReference type="SUPFAM" id="SSF53448">
    <property type="entry name" value="Nucleotide-diphospho-sugar transferases"/>
    <property type="match status" value="1"/>
</dbReference>
<evidence type="ECO:0000313" key="2">
    <source>
        <dbReference type="EMBL" id="TDU34409.1"/>
    </source>
</evidence>
<dbReference type="AlphaFoldDB" id="A0A4R7PKK3"/>
<dbReference type="RefSeq" id="WP_166643306.1">
    <property type="nucleotide sequence ID" value="NZ_SOBW01000009.1"/>
</dbReference>
<evidence type="ECO:0000259" key="1">
    <source>
        <dbReference type="Pfam" id="PF00535"/>
    </source>
</evidence>
<dbReference type="InterPro" id="IPR001173">
    <property type="entry name" value="Glyco_trans_2-like"/>
</dbReference>
<feature type="domain" description="Glycosyltransferase 2-like" evidence="1">
    <location>
        <begin position="6"/>
        <end position="141"/>
    </location>
</feature>
<reference evidence="2 3" key="1">
    <citation type="submission" date="2019-03" db="EMBL/GenBank/DDBJ databases">
        <title>Genomic Encyclopedia of Archaeal and Bacterial Type Strains, Phase II (KMG-II): from individual species to whole genera.</title>
        <authorList>
            <person name="Goeker M."/>
        </authorList>
    </citation>
    <scope>NUCLEOTIDE SEQUENCE [LARGE SCALE GENOMIC DNA]</scope>
    <source>
        <strain evidence="2 3">DSM 28135</strain>
    </source>
</reference>
<dbReference type="InterPro" id="IPR029044">
    <property type="entry name" value="Nucleotide-diphossugar_trans"/>
</dbReference>
<dbReference type="CDD" id="cd00761">
    <property type="entry name" value="Glyco_tranf_GTA_type"/>
    <property type="match status" value="1"/>
</dbReference>
<accession>A0A4R7PKK3</accession>
<gene>
    <name evidence="2" type="ORF">BXY82_2730</name>
</gene>
<proteinExistence type="predicted"/>